<name>A0A127V839_9SPHI</name>
<evidence type="ECO:0000259" key="9">
    <source>
        <dbReference type="Pfam" id="PF07715"/>
    </source>
</evidence>
<keyword evidence="6 7" id="KW-0998">Cell outer membrane</keyword>
<dbReference type="RefSeq" id="WP_068395979.1">
    <property type="nucleotide sequence ID" value="NZ_CP014504.1"/>
</dbReference>
<dbReference type="KEGG" id="pcm:AY601_0511"/>
<keyword evidence="11" id="KW-1185">Reference proteome</keyword>
<dbReference type="InterPro" id="IPR023997">
    <property type="entry name" value="TonB-dep_OMP_SusC/RagA_CS"/>
</dbReference>
<dbReference type="InterPro" id="IPR037066">
    <property type="entry name" value="Plug_dom_sf"/>
</dbReference>
<dbReference type="InterPro" id="IPR011662">
    <property type="entry name" value="Secretin/TonB_short_N"/>
</dbReference>
<dbReference type="GO" id="GO:0009279">
    <property type="term" value="C:cell outer membrane"/>
    <property type="evidence" value="ECO:0007669"/>
    <property type="project" value="UniProtKB-SubCell"/>
</dbReference>
<keyword evidence="4 7" id="KW-0812">Transmembrane</keyword>
<dbReference type="EMBL" id="CP014504">
    <property type="protein sequence ID" value="AMP97466.1"/>
    <property type="molecule type" value="Genomic_DNA"/>
</dbReference>
<gene>
    <name evidence="10" type="ORF">AY601_0511</name>
</gene>
<keyword evidence="3 7" id="KW-1134">Transmembrane beta strand</keyword>
<organism evidence="10 11">
    <name type="scientific">Pedobacter cryoconitis</name>
    <dbReference type="NCBI Taxonomy" id="188932"/>
    <lineage>
        <taxon>Bacteria</taxon>
        <taxon>Pseudomonadati</taxon>
        <taxon>Bacteroidota</taxon>
        <taxon>Sphingobacteriia</taxon>
        <taxon>Sphingobacteriales</taxon>
        <taxon>Sphingobacteriaceae</taxon>
        <taxon>Pedobacter</taxon>
    </lineage>
</organism>
<evidence type="ECO:0000256" key="1">
    <source>
        <dbReference type="ARBA" id="ARBA00004571"/>
    </source>
</evidence>
<dbReference type="PROSITE" id="PS52016">
    <property type="entry name" value="TONB_DEPENDENT_REC_3"/>
    <property type="match status" value="1"/>
</dbReference>
<dbReference type="Pfam" id="PF07715">
    <property type="entry name" value="Plug"/>
    <property type="match status" value="1"/>
</dbReference>
<dbReference type="InterPro" id="IPR039426">
    <property type="entry name" value="TonB-dep_rcpt-like"/>
</dbReference>
<feature type="domain" description="Secretin/TonB short N-terminal" evidence="8">
    <location>
        <begin position="68"/>
        <end position="116"/>
    </location>
</feature>
<dbReference type="InterPro" id="IPR023996">
    <property type="entry name" value="TonB-dep_OMP_SusC/RagA"/>
</dbReference>
<dbReference type="InterPro" id="IPR036942">
    <property type="entry name" value="Beta-barrel_TonB_sf"/>
</dbReference>
<keyword evidence="2 7" id="KW-0813">Transport</keyword>
<dbReference type="PATRIC" id="fig|188932.3.peg.521"/>
<dbReference type="InterPro" id="IPR008969">
    <property type="entry name" value="CarboxyPept-like_regulatory"/>
</dbReference>
<dbReference type="AlphaFoldDB" id="A0A127V839"/>
<sequence length="1198" mass="131691">MYKIYTKPFGVPNSHVHKFLLIMRLTLLLTIVAIMQVSAAVYAQRITLKENNAPLEKVFKEIRKQSGYDFVFDRKLLLKANNVNINVNNAALKDALAACFANQPFTYTVEEQTVIVKERVKIEKPKNDVNDIIVTGTVVDENGKPLPGITIAIKGIPGNIVTNNVGSFIIANVDENAVLIFTAVGRERVEIKVEGRTHVIVVVKSRVSDLQEVAVSTGYQLLKKSNMVGATSTVKMSDLYNNGISSIEQLIQGKLAGVTVTNTNGLVGARQRTRVRGTSTLSGSAEPIWVVDGIVQEDPLPFKAQELNTLGAITPDNADYIRNFVGNSIAWLNPNDINEITVLKDAAATAIYGVRAANGVIVITTKRGKAGPVSINYSVAMSSNERVTYDKLNLMNSKERVALSREIFTRGLVSNLVNNNIGYAGAVNDYLYAKTITADQFNTRVAALETMNTDWFDLLFRTPFSMSHNLSVSGGSNNTSYYTSFGYNDVKGTAIGNDSKGFTGNISVSSQVTKKFNLSARLSASKRTTAAFNQVDPYGYASKTNRSIAAYNPDGSLSFYRNPSERKFNILNEIANTGNTNNVLSANASIDANYDILPGLKVQSLLSYNSIATTGESYATEQSEYVAKTYRFYDYGMFKPVDAGYQQSKMPVGGEYNIDQNSNTSWSWRNSISYNKAFNEKHVLAIMIGQEMNSSRYTGYANTSLGYLRDRGKAFATLPASTISFGTSSVNDYTTRFVPKITDNLTNTTGIYFTSSYTYDNRYVANFSLRNDRSNRFGQFTNAKFTPVYAGGIRWNMANEKWFASSYWLSNLSLSGSFGYQRNISAAVSPDLVVKTPGSAVQSGVIDENTGDVLLTIGSLPYGNLRWEQNSSMNLSLDFSLLNNKVQASFSYYSKRGKDLITALQVPLEYGVTSMLVNGGSMNNSGYELSANFVPIRTKNFTWSVGINTSKNNNEILNSGAQLRTWRTAVLGGLNNPGDPVSGFYAFKNAGIDPATGIPKIDLSVANGKDPLTDPTAYLQYMGKMDPDFISGLNMNFRYKMLSLSSSFYLQLGGKKFLTPLYDGDQKLPNEFENFSRNVLNRWTPAHKDSTIPGLPDYTIPSVMIPGSTRAEKIYDLYNYSADRVVSGSSLRCQNINVSYSLSKELIKRLRCKNVNIGAGISNPFSFNSKAFEGQDPEVATGGQPRTRAYTLNLAISL</sequence>
<dbReference type="SUPFAM" id="SSF56935">
    <property type="entry name" value="Porins"/>
    <property type="match status" value="1"/>
</dbReference>
<evidence type="ECO:0000256" key="3">
    <source>
        <dbReference type="ARBA" id="ARBA00022452"/>
    </source>
</evidence>
<evidence type="ECO:0000313" key="10">
    <source>
        <dbReference type="EMBL" id="AMP97466.1"/>
    </source>
</evidence>
<evidence type="ECO:0000313" key="11">
    <source>
        <dbReference type="Proteomes" id="UP000071561"/>
    </source>
</evidence>
<evidence type="ECO:0000256" key="7">
    <source>
        <dbReference type="PROSITE-ProRule" id="PRU01360"/>
    </source>
</evidence>
<dbReference type="NCBIfam" id="TIGR04056">
    <property type="entry name" value="OMP_RagA_SusC"/>
    <property type="match status" value="1"/>
</dbReference>
<comment type="subcellular location">
    <subcellularLocation>
        <location evidence="1 7">Cell outer membrane</location>
        <topology evidence="1 7">Multi-pass membrane protein</topology>
    </subcellularLocation>
</comment>
<dbReference type="Gene3D" id="2.170.130.10">
    <property type="entry name" value="TonB-dependent receptor, plug domain"/>
    <property type="match status" value="1"/>
</dbReference>
<dbReference type="Pfam" id="PF13715">
    <property type="entry name" value="CarbopepD_reg_2"/>
    <property type="match status" value="1"/>
</dbReference>
<dbReference type="Gene3D" id="2.40.170.20">
    <property type="entry name" value="TonB-dependent receptor, beta-barrel domain"/>
    <property type="match status" value="1"/>
</dbReference>
<dbReference type="Proteomes" id="UP000071561">
    <property type="component" value="Chromosome"/>
</dbReference>
<protein>
    <submittedName>
        <fullName evidence="10">TonB-dependent receptor</fullName>
    </submittedName>
</protein>
<evidence type="ECO:0000259" key="8">
    <source>
        <dbReference type="Pfam" id="PF07660"/>
    </source>
</evidence>
<dbReference type="OrthoDB" id="9768177at2"/>
<evidence type="ECO:0000256" key="6">
    <source>
        <dbReference type="ARBA" id="ARBA00023237"/>
    </source>
</evidence>
<feature type="domain" description="TonB-dependent receptor plug" evidence="9">
    <location>
        <begin position="224"/>
        <end position="360"/>
    </location>
</feature>
<comment type="similarity">
    <text evidence="7">Belongs to the TonB-dependent receptor family.</text>
</comment>
<keyword evidence="5 7" id="KW-0472">Membrane</keyword>
<accession>A0A127V839</accession>
<proteinExistence type="inferred from homology"/>
<dbReference type="Gene3D" id="2.60.40.1120">
    <property type="entry name" value="Carboxypeptidase-like, regulatory domain"/>
    <property type="match status" value="1"/>
</dbReference>
<dbReference type="SUPFAM" id="SSF49464">
    <property type="entry name" value="Carboxypeptidase regulatory domain-like"/>
    <property type="match status" value="1"/>
</dbReference>
<keyword evidence="10" id="KW-0675">Receptor</keyword>
<dbReference type="Pfam" id="PF07660">
    <property type="entry name" value="STN"/>
    <property type="match status" value="1"/>
</dbReference>
<evidence type="ECO:0000256" key="4">
    <source>
        <dbReference type="ARBA" id="ARBA00022692"/>
    </source>
</evidence>
<reference evidence="10 11" key="1">
    <citation type="submission" date="2016-03" db="EMBL/GenBank/DDBJ databases">
        <title>Complete genome sequence of Pedobacter cryoconitis PAMC 27485.</title>
        <authorList>
            <person name="Lee J."/>
            <person name="Kim O.-S."/>
        </authorList>
    </citation>
    <scope>NUCLEOTIDE SEQUENCE [LARGE SCALE GENOMIC DNA]</scope>
    <source>
        <strain evidence="10 11">PAMC 27485</strain>
    </source>
</reference>
<evidence type="ECO:0000256" key="2">
    <source>
        <dbReference type="ARBA" id="ARBA00022448"/>
    </source>
</evidence>
<dbReference type="InterPro" id="IPR012910">
    <property type="entry name" value="Plug_dom"/>
</dbReference>
<dbReference type="NCBIfam" id="TIGR04057">
    <property type="entry name" value="SusC_RagA_signa"/>
    <property type="match status" value="1"/>
</dbReference>
<evidence type="ECO:0000256" key="5">
    <source>
        <dbReference type="ARBA" id="ARBA00023136"/>
    </source>
</evidence>